<keyword evidence="7" id="KW-0274">FAD</keyword>
<evidence type="ECO:0000256" key="1">
    <source>
        <dbReference type="ARBA" id="ARBA00022490"/>
    </source>
</evidence>
<keyword evidence="4" id="KW-0808">Transferase</keyword>
<dbReference type="GO" id="GO:0008033">
    <property type="term" value="P:tRNA processing"/>
    <property type="evidence" value="ECO:0007669"/>
    <property type="project" value="UniProtKB-KW"/>
</dbReference>
<feature type="domain" description="FAD dependent oxidoreductase" evidence="10">
    <location>
        <begin position="27"/>
        <end position="394"/>
    </location>
</feature>
<keyword evidence="9" id="KW-0511">Multifunctional enzyme</keyword>
<keyword evidence="1" id="KW-0963">Cytoplasm</keyword>
<dbReference type="Proteomes" id="UP000219621">
    <property type="component" value="Unassembled WGS sequence"/>
</dbReference>
<dbReference type="InterPro" id="IPR006076">
    <property type="entry name" value="FAD-dep_OxRdtase"/>
</dbReference>
<evidence type="ECO:0000256" key="2">
    <source>
        <dbReference type="ARBA" id="ARBA00022603"/>
    </source>
</evidence>
<dbReference type="PANTHER" id="PTHR13847">
    <property type="entry name" value="SARCOSINE DEHYDROGENASE-RELATED"/>
    <property type="match status" value="1"/>
</dbReference>
<keyword evidence="5" id="KW-0949">S-adenosyl-L-methionine</keyword>
<evidence type="ECO:0000313" key="12">
    <source>
        <dbReference type="Proteomes" id="UP000219621"/>
    </source>
</evidence>
<accession>A0A286GNI3</accession>
<name>A0A286GNI3_9PROT</name>
<organism evidence="11 12">
    <name type="scientific">Caenispirillum bisanense</name>
    <dbReference type="NCBI Taxonomy" id="414052"/>
    <lineage>
        <taxon>Bacteria</taxon>
        <taxon>Pseudomonadati</taxon>
        <taxon>Pseudomonadota</taxon>
        <taxon>Alphaproteobacteria</taxon>
        <taxon>Rhodospirillales</taxon>
        <taxon>Novispirillaceae</taxon>
        <taxon>Caenispirillum</taxon>
    </lineage>
</organism>
<sequence>MVSDDMPTDGGRMPWFRRADPAPAGPVAVLGGGIGGTAVADALRRAGREAVILEAGPALARDGSGNPSALMKPRLTPDGHPYGRFHAQAWLHALHRYDALPAAVWREGRGVLAAARDAAEVAEQEHLVAALRWPAEEVRRVDAVEALALSGCPTPLGGLWFGRAGCLHPQLLCPALAAGCEVRTGVRVAAFARAGDGWVLRDDGGAPILEAAAVVLAAGAALPELWPAADWPLGKSRGQITFLPASEAGPRRAVSFGGYLTAPFTDEDGRPIHALGATYDRWRHRPDDWRPVRPEDHARNLALLAEHLPDAAARLGAEPIGGRAGLRCTIPDHMPLAGPVHDAAAFRTAFADLHHGRRPQAYPPAPYVPGLFVLGALGSRGFQTAPLAAEVVAAEITGAPCPVDADIAAALHPARFEVRHLKHPPQRRAVEEKKKQKR</sequence>
<keyword evidence="8" id="KW-0560">Oxidoreductase</keyword>
<evidence type="ECO:0000313" key="11">
    <source>
        <dbReference type="EMBL" id="SOD97080.1"/>
    </source>
</evidence>
<proteinExistence type="predicted"/>
<evidence type="ECO:0000256" key="8">
    <source>
        <dbReference type="ARBA" id="ARBA00023002"/>
    </source>
</evidence>
<reference evidence="11 12" key="1">
    <citation type="submission" date="2017-09" db="EMBL/GenBank/DDBJ databases">
        <authorList>
            <person name="Ehlers B."/>
            <person name="Leendertz F.H."/>
        </authorList>
    </citation>
    <scope>NUCLEOTIDE SEQUENCE [LARGE SCALE GENOMIC DNA]</scope>
    <source>
        <strain evidence="11 12">USBA 140</strain>
    </source>
</reference>
<keyword evidence="6" id="KW-0819">tRNA processing</keyword>
<keyword evidence="12" id="KW-1185">Reference proteome</keyword>
<dbReference type="Gene3D" id="3.50.50.60">
    <property type="entry name" value="FAD/NAD(P)-binding domain"/>
    <property type="match status" value="1"/>
</dbReference>
<evidence type="ECO:0000259" key="10">
    <source>
        <dbReference type="Pfam" id="PF01266"/>
    </source>
</evidence>
<dbReference type="GO" id="GO:0005737">
    <property type="term" value="C:cytoplasm"/>
    <property type="evidence" value="ECO:0007669"/>
    <property type="project" value="TreeGrafter"/>
</dbReference>
<dbReference type="Pfam" id="PF01266">
    <property type="entry name" value="DAO"/>
    <property type="match status" value="1"/>
</dbReference>
<dbReference type="PANTHER" id="PTHR13847:SF283">
    <property type="entry name" value="TRNA 5-METHYLAMINOMETHYL-2-THIOURIDINE BIOSYNTHESIS BIFUNCTIONAL PROTEIN MNMC"/>
    <property type="match status" value="1"/>
</dbReference>
<evidence type="ECO:0000256" key="5">
    <source>
        <dbReference type="ARBA" id="ARBA00022691"/>
    </source>
</evidence>
<evidence type="ECO:0000256" key="4">
    <source>
        <dbReference type="ARBA" id="ARBA00022679"/>
    </source>
</evidence>
<keyword evidence="3" id="KW-0285">Flavoprotein</keyword>
<dbReference type="Gene3D" id="3.30.9.10">
    <property type="entry name" value="D-Amino Acid Oxidase, subunit A, domain 2"/>
    <property type="match status" value="1"/>
</dbReference>
<dbReference type="GO" id="GO:0008168">
    <property type="term" value="F:methyltransferase activity"/>
    <property type="evidence" value="ECO:0007669"/>
    <property type="project" value="UniProtKB-KW"/>
</dbReference>
<evidence type="ECO:0000256" key="3">
    <source>
        <dbReference type="ARBA" id="ARBA00022630"/>
    </source>
</evidence>
<dbReference type="SUPFAM" id="SSF51905">
    <property type="entry name" value="FAD/NAD(P)-binding domain"/>
    <property type="match status" value="1"/>
</dbReference>
<protein>
    <submittedName>
        <fullName evidence="11">tRNA 5-methylaminomethyl-2-thiouridine biosynthesis bifunctional protein</fullName>
    </submittedName>
</protein>
<dbReference type="EMBL" id="OCNJ01000006">
    <property type="protein sequence ID" value="SOD97080.1"/>
    <property type="molecule type" value="Genomic_DNA"/>
</dbReference>
<gene>
    <name evidence="11" type="ORF">SAMN05421508_106240</name>
</gene>
<evidence type="ECO:0000256" key="7">
    <source>
        <dbReference type="ARBA" id="ARBA00022827"/>
    </source>
</evidence>
<dbReference type="NCBIfam" id="TIGR03197">
    <property type="entry name" value="MnmC_Cterm"/>
    <property type="match status" value="1"/>
</dbReference>
<keyword evidence="2" id="KW-0489">Methyltransferase</keyword>
<dbReference type="InterPro" id="IPR036188">
    <property type="entry name" value="FAD/NAD-bd_sf"/>
</dbReference>
<dbReference type="GO" id="GO:0032259">
    <property type="term" value="P:methylation"/>
    <property type="evidence" value="ECO:0007669"/>
    <property type="project" value="UniProtKB-KW"/>
</dbReference>
<evidence type="ECO:0000256" key="6">
    <source>
        <dbReference type="ARBA" id="ARBA00022694"/>
    </source>
</evidence>
<dbReference type="AlphaFoldDB" id="A0A286GNI3"/>
<dbReference type="GO" id="GO:0016645">
    <property type="term" value="F:oxidoreductase activity, acting on the CH-NH group of donors"/>
    <property type="evidence" value="ECO:0007669"/>
    <property type="project" value="InterPro"/>
</dbReference>
<evidence type="ECO:0000256" key="9">
    <source>
        <dbReference type="ARBA" id="ARBA00023268"/>
    </source>
</evidence>
<dbReference type="InterPro" id="IPR017610">
    <property type="entry name" value="tRNA_S-uridine_synth_MnmC_C"/>
</dbReference>